<dbReference type="PATRIC" id="fig|1121477.3.peg.2207"/>
<keyword evidence="8 13" id="KW-0547">Nucleotide-binding</keyword>
<dbReference type="CDD" id="cd00071">
    <property type="entry name" value="GMPK"/>
    <property type="match status" value="1"/>
</dbReference>
<evidence type="ECO:0000259" key="14">
    <source>
        <dbReference type="PROSITE" id="PS50052"/>
    </source>
</evidence>
<dbReference type="InterPro" id="IPR020590">
    <property type="entry name" value="Guanylate_kinase_CS"/>
</dbReference>
<keyword evidence="6 13" id="KW-0963">Cytoplasm</keyword>
<dbReference type="PROSITE" id="PS00856">
    <property type="entry name" value="GUANYLATE_KINASE_1"/>
    <property type="match status" value="1"/>
</dbReference>
<dbReference type="GO" id="GO:0005829">
    <property type="term" value="C:cytosol"/>
    <property type="evidence" value="ECO:0007669"/>
    <property type="project" value="TreeGrafter"/>
</dbReference>
<dbReference type="InterPro" id="IPR008145">
    <property type="entry name" value="GK/Ca_channel_bsu"/>
</dbReference>
<evidence type="ECO:0000256" key="11">
    <source>
        <dbReference type="ARBA" id="ARBA00030128"/>
    </source>
</evidence>
<dbReference type="FunFam" id="3.30.63.10:FF:000005">
    <property type="entry name" value="Guanylate kinase"/>
    <property type="match status" value="1"/>
</dbReference>
<dbReference type="PANTHER" id="PTHR23117:SF13">
    <property type="entry name" value="GUANYLATE KINASE"/>
    <property type="match status" value="1"/>
</dbReference>
<evidence type="ECO:0000256" key="8">
    <source>
        <dbReference type="ARBA" id="ARBA00022741"/>
    </source>
</evidence>
<evidence type="ECO:0000256" key="6">
    <source>
        <dbReference type="ARBA" id="ARBA00022490"/>
    </source>
</evidence>
<dbReference type="PROSITE" id="PS50052">
    <property type="entry name" value="GUANYLATE_KINASE_2"/>
    <property type="match status" value="1"/>
</dbReference>
<evidence type="ECO:0000256" key="9">
    <source>
        <dbReference type="ARBA" id="ARBA00022777"/>
    </source>
</evidence>
<evidence type="ECO:0000256" key="12">
    <source>
        <dbReference type="ARBA" id="ARBA00048594"/>
    </source>
</evidence>
<dbReference type="AlphaFoldDB" id="A0A0F5LU10"/>
<evidence type="ECO:0000256" key="7">
    <source>
        <dbReference type="ARBA" id="ARBA00022679"/>
    </source>
</evidence>
<dbReference type="SMART" id="SM00072">
    <property type="entry name" value="GuKc"/>
    <property type="match status" value="1"/>
</dbReference>
<dbReference type="InterPro" id="IPR008144">
    <property type="entry name" value="Guanylate_kin-like_dom"/>
</dbReference>
<accession>A0A0F5LU10</accession>
<comment type="similarity">
    <text evidence="3 13">Belongs to the guanylate kinase family.</text>
</comment>
<dbReference type="EMBL" id="LAJF01000045">
    <property type="protein sequence ID" value="KKB85771.1"/>
    <property type="molecule type" value="Genomic_DNA"/>
</dbReference>
<organism evidence="15 17">
    <name type="scientific">Devosia limi DSM 17137</name>
    <dbReference type="NCBI Taxonomy" id="1121477"/>
    <lineage>
        <taxon>Bacteria</taxon>
        <taxon>Pseudomonadati</taxon>
        <taxon>Pseudomonadota</taxon>
        <taxon>Alphaproteobacteria</taxon>
        <taxon>Hyphomicrobiales</taxon>
        <taxon>Devosiaceae</taxon>
        <taxon>Devosia</taxon>
    </lineage>
</organism>
<sequence>MDLQRRGVMLVIASPSGAGKSSISRSLFGQDPNIRLSVSVTTRARRTDEVEGTHYYFVDVPTFNRMKAEGELLEWAQVHDNFYGTPRAKVEEQLSAGNDILFDIDYQGTLQLYEKSRADMVTVFILPPTIKELRARLERRAQDSAGTIEKRLRNAKLEMQHYSEYDYVIVNDDLEASSQKVRSILAAARQSRPRLTQLDNFVKDLQNQIDSL</sequence>
<evidence type="ECO:0000256" key="3">
    <source>
        <dbReference type="ARBA" id="ARBA00005790"/>
    </source>
</evidence>
<evidence type="ECO:0000313" key="15">
    <source>
        <dbReference type="EMBL" id="KKB85771.1"/>
    </source>
</evidence>
<evidence type="ECO:0000256" key="4">
    <source>
        <dbReference type="ARBA" id="ARBA00012961"/>
    </source>
</evidence>
<evidence type="ECO:0000256" key="2">
    <source>
        <dbReference type="ARBA" id="ARBA00004496"/>
    </source>
</evidence>
<dbReference type="Proteomes" id="UP000184533">
    <property type="component" value="Unassembled WGS sequence"/>
</dbReference>
<dbReference type="Proteomes" id="UP000033608">
    <property type="component" value="Unassembled WGS sequence"/>
</dbReference>
<dbReference type="Gene3D" id="3.30.63.10">
    <property type="entry name" value="Guanylate Kinase phosphate binding domain"/>
    <property type="match status" value="1"/>
</dbReference>
<proteinExistence type="inferred from homology"/>
<dbReference type="EC" id="2.7.4.8" evidence="4 13"/>
<dbReference type="GO" id="GO:0005524">
    <property type="term" value="F:ATP binding"/>
    <property type="evidence" value="ECO:0007669"/>
    <property type="project" value="UniProtKB-UniRule"/>
</dbReference>
<dbReference type="Gene3D" id="3.40.50.300">
    <property type="entry name" value="P-loop containing nucleotide triphosphate hydrolases"/>
    <property type="match status" value="1"/>
</dbReference>
<dbReference type="SUPFAM" id="SSF52540">
    <property type="entry name" value="P-loop containing nucleoside triphosphate hydrolases"/>
    <property type="match status" value="1"/>
</dbReference>
<dbReference type="PANTHER" id="PTHR23117">
    <property type="entry name" value="GUANYLATE KINASE-RELATED"/>
    <property type="match status" value="1"/>
</dbReference>
<evidence type="ECO:0000256" key="10">
    <source>
        <dbReference type="ARBA" id="ARBA00022840"/>
    </source>
</evidence>
<keyword evidence="10 13" id="KW-0067">ATP-binding</keyword>
<keyword evidence="9 13" id="KW-0418">Kinase</keyword>
<dbReference type="InterPro" id="IPR027417">
    <property type="entry name" value="P-loop_NTPase"/>
</dbReference>
<gene>
    <name evidence="13" type="primary">gmk</name>
    <name evidence="16" type="ORF">SAMN02745223_00054</name>
    <name evidence="15" type="ORF">VW29_05600</name>
</gene>
<evidence type="ECO:0000256" key="1">
    <source>
        <dbReference type="ARBA" id="ARBA00003531"/>
    </source>
</evidence>
<dbReference type="HAMAP" id="MF_00328">
    <property type="entry name" value="Guanylate_kinase"/>
    <property type="match status" value="1"/>
</dbReference>
<protein>
    <recommendedName>
        <fullName evidence="5 13">Guanylate kinase</fullName>
        <ecNumber evidence="4 13">2.7.4.8</ecNumber>
    </recommendedName>
    <alternativeName>
        <fullName evidence="11 13">GMP kinase</fullName>
    </alternativeName>
</protein>
<dbReference type="NCBIfam" id="TIGR03263">
    <property type="entry name" value="guanyl_kin"/>
    <property type="match status" value="1"/>
</dbReference>
<dbReference type="InterPro" id="IPR017665">
    <property type="entry name" value="Guanylate_kinase"/>
</dbReference>
<evidence type="ECO:0000313" key="16">
    <source>
        <dbReference type="EMBL" id="SHE32018.1"/>
    </source>
</evidence>
<feature type="domain" description="Guanylate kinase-like" evidence="14">
    <location>
        <begin position="7"/>
        <end position="186"/>
    </location>
</feature>
<keyword evidence="17" id="KW-1185">Reference proteome</keyword>
<dbReference type="Pfam" id="PF00625">
    <property type="entry name" value="Guanylate_kin"/>
    <property type="match status" value="1"/>
</dbReference>
<dbReference type="GO" id="GO:0004385">
    <property type="term" value="F:GMP kinase activity"/>
    <property type="evidence" value="ECO:0007669"/>
    <property type="project" value="UniProtKB-UniRule"/>
</dbReference>
<dbReference type="RefSeq" id="WP_046134324.1">
    <property type="nucleotide sequence ID" value="NZ_FQVC01000001.1"/>
</dbReference>
<evidence type="ECO:0000256" key="13">
    <source>
        <dbReference type="HAMAP-Rule" id="MF_00328"/>
    </source>
</evidence>
<feature type="binding site" evidence="13">
    <location>
        <begin position="14"/>
        <end position="21"/>
    </location>
    <ligand>
        <name>ATP</name>
        <dbReference type="ChEBI" id="CHEBI:30616"/>
    </ligand>
</feature>
<dbReference type="STRING" id="1121477.SAMN02745223_00054"/>
<evidence type="ECO:0000313" key="17">
    <source>
        <dbReference type="Proteomes" id="UP000033608"/>
    </source>
</evidence>
<reference evidence="15 17" key="1">
    <citation type="submission" date="2015-03" db="EMBL/GenBank/DDBJ databases">
        <authorList>
            <person name="Hassan Y.I."/>
            <person name="Lepp D."/>
            <person name="Zhou T."/>
        </authorList>
    </citation>
    <scope>NUCLEOTIDE SEQUENCE [LARGE SCALE GENOMIC DNA]</scope>
    <source>
        <strain evidence="15 17">DSM 17137</strain>
    </source>
</reference>
<comment type="subcellular location">
    <subcellularLocation>
        <location evidence="2 13">Cytoplasm</location>
    </subcellularLocation>
</comment>
<evidence type="ECO:0000313" key="18">
    <source>
        <dbReference type="Proteomes" id="UP000184533"/>
    </source>
</evidence>
<reference evidence="16 18" key="2">
    <citation type="submission" date="2016-11" db="EMBL/GenBank/DDBJ databases">
        <authorList>
            <person name="Jaros S."/>
            <person name="Januszkiewicz K."/>
            <person name="Wedrychowicz H."/>
        </authorList>
    </citation>
    <scope>NUCLEOTIDE SEQUENCE [LARGE SCALE GENOMIC DNA]</scope>
    <source>
        <strain evidence="16 18">DSM 17137</strain>
    </source>
</reference>
<name>A0A0F5LU10_9HYPH</name>
<comment type="catalytic activity">
    <reaction evidence="12 13">
        <text>GMP + ATP = GDP + ADP</text>
        <dbReference type="Rhea" id="RHEA:20780"/>
        <dbReference type="ChEBI" id="CHEBI:30616"/>
        <dbReference type="ChEBI" id="CHEBI:58115"/>
        <dbReference type="ChEBI" id="CHEBI:58189"/>
        <dbReference type="ChEBI" id="CHEBI:456216"/>
        <dbReference type="EC" id="2.7.4.8"/>
    </reaction>
</comment>
<comment type="function">
    <text evidence="1 13">Essential for recycling GMP and indirectly, cGMP.</text>
</comment>
<dbReference type="EMBL" id="FQVC01000001">
    <property type="protein sequence ID" value="SHE32018.1"/>
    <property type="molecule type" value="Genomic_DNA"/>
</dbReference>
<keyword evidence="7 13" id="KW-0808">Transferase</keyword>
<evidence type="ECO:0000256" key="5">
    <source>
        <dbReference type="ARBA" id="ARBA00016296"/>
    </source>
</evidence>